<accession>A0ABU0J1Y1</accession>
<dbReference type="EMBL" id="JAUSVX010000001">
    <property type="protein sequence ID" value="MDQ0467581.1"/>
    <property type="molecule type" value="Genomic_DNA"/>
</dbReference>
<organism evidence="1 2">
    <name type="scientific">Labrys wisconsinensis</name>
    <dbReference type="NCBI Taxonomy" id="425677"/>
    <lineage>
        <taxon>Bacteria</taxon>
        <taxon>Pseudomonadati</taxon>
        <taxon>Pseudomonadota</taxon>
        <taxon>Alphaproteobacteria</taxon>
        <taxon>Hyphomicrobiales</taxon>
        <taxon>Xanthobacteraceae</taxon>
        <taxon>Labrys</taxon>
    </lineage>
</organism>
<keyword evidence="2" id="KW-1185">Reference proteome</keyword>
<gene>
    <name evidence="1" type="ORF">QO011_000576</name>
</gene>
<proteinExistence type="predicted"/>
<evidence type="ECO:0008006" key="3">
    <source>
        <dbReference type="Google" id="ProtNLM"/>
    </source>
</evidence>
<name>A0ABU0J1Y1_9HYPH</name>
<dbReference type="Proteomes" id="UP001242480">
    <property type="component" value="Unassembled WGS sequence"/>
</dbReference>
<dbReference type="RefSeq" id="WP_307267403.1">
    <property type="nucleotide sequence ID" value="NZ_JAUSVX010000001.1"/>
</dbReference>
<sequence>MTDRRSVLPSLGPFNPSPLPLSRPGEGRRAAWGGLILCLAALLVLPAVPARADVTAREAMQVMAKAGYWGIGGVTRDDPYYYAAAVGPGRKRVRVTVDARSGRIVKVMALPRGAGSVTPAPGSTALPEVPDVAVRTNPIPPRDYYHGPNTTPAIGTIPTPGSAAWVNAPPRCRVAAC</sequence>
<protein>
    <recommendedName>
        <fullName evidence="3">PepSY domain-containing protein</fullName>
    </recommendedName>
</protein>
<comment type="caution">
    <text evidence="1">The sequence shown here is derived from an EMBL/GenBank/DDBJ whole genome shotgun (WGS) entry which is preliminary data.</text>
</comment>
<evidence type="ECO:0000313" key="2">
    <source>
        <dbReference type="Proteomes" id="UP001242480"/>
    </source>
</evidence>
<reference evidence="1 2" key="1">
    <citation type="submission" date="2023-07" db="EMBL/GenBank/DDBJ databases">
        <title>Genomic Encyclopedia of Type Strains, Phase IV (KMG-IV): sequencing the most valuable type-strain genomes for metagenomic binning, comparative biology and taxonomic classification.</title>
        <authorList>
            <person name="Goeker M."/>
        </authorList>
    </citation>
    <scope>NUCLEOTIDE SEQUENCE [LARGE SCALE GENOMIC DNA]</scope>
    <source>
        <strain evidence="1 2">DSM 19619</strain>
    </source>
</reference>
<evidence type="ECO:0000313" key="1">
    <source>
        <dbReference type="EMBL" id="MDQ0467581.1"/>
    </source>
</evidence>